<dbReference type="OrthoDB" id="419764at2759"/>
<name>A0A812W9U6_9DINO</name>
<dbReference type="EMBL" id="CAJNJA010033108">
    <property type="protein sequence ID" value="CAE7674754.1"/>
    <property type="molecule type" value="Genomic_DNA"/>
</dbReference>
<keyword evidence="3" id="KW-1185">Reference proteome</keyword>
<organism evidence="2 3">
    <name type="scientific">Symbiodinium necroappetens</name>
    <dbReference type="NCBI Taxonomy" id="1628268"/>
    <lineage>
        <taxon>Eukaryota</taxon>
        <taxon>Sar</taxon>
        <taxon>Alveolata</taxon>
        <taxon>Dinophyceae</taxon>
        <taxon>Suessiales</taxon>
        <taxon>Symbiodiniaceae</taxon>
        <taxon>Symbiodinium</taxon>
    </lineage>
</organism>
<evidence type="ECO:0000313" key="2">
    <source>
        <dbReference type="EMBL" id="CAE7674754.1"/>
    </source>
</evidence>
<evidence type="ECO:0000313" key="3">
    <source>
        <dbReference type="Proteomes" id="UP000601435"/>
    </source>
</evidence>
<protein>
    <submittedName>
        <fullName evidence="2">Uncharacterized protein</fullName>
    </submittedName>
</protein>
<accession>A0A812W9U6</accession>
<evidence type="ECO:0000256" key="1">
    <source>
        <dbReference type="SAM" id="MobiDB-lite"/>
    </source>
</evidence>
<comment type="caution">
    <text evidence="2">The sequence shown here is derived from an EMBL/GenBank/DDBJ whole genome shotgun (WGS) entry which is preliminary data.</text>
</comment>
<gene>
    <name evidence="2" type="ORF">SNEC2469_LOCUS19345</name>
</gene>
<dbReference type="AlphaFoldDB" id="A0A812W9U6"/>
<feature type="region of interest" description="Disordered" evidence="1">
    <location>
        <begin position="58"/>
        <end position="84"/>
    </location>
</feature>
<dbReference type="Proteomes" id="UP000601435">
    <property type="component" value="Unassembled WGS sequence"/>
</dbReference>
<proteinExistence type="predicted"/>
<reference evidence="2" key="1">
    <citation type="submission" date="2021-02" db="EMBL/GenBank/DDBJ databases">
        <authorList>
            <person name="Dougan E. K."/>
            <person name="Rhodes N."/>
            <person name="Thang M."/>
            <person name="Chan C."/>
        </authorList>
    </citation>
    <scope>NUCLEOTIDE SEQUENCE</scope>
</reference>
<sequence>MASLAFVSPAAHGPVLLHSSSTQVPAPPREWWATGKPLLFAPLGLALAPMAKFTRSTRTSRLQARAAKKEGSEPALSKRKRNDPQDITLLDMGTGFTVGEDLGRLSRITVKNGRERVKERWVVRNTDEKEDETRDPKELISEVAAEVNGMDEAFLSDLVGMTSVERADMIDELTRKAFMLMEAGEISEAKEHLQRATRIGEAFERLSQELEVVQEKKGRAKTETEVVMELRKELHQEDFSKIFGAHARFARFIGGM</sequence>